<feature type="compositionally biased region" description="Basic and acidic residues" evidence="1">
    <location>
        <begin position="119"/>
        <end position="133"/>
    </location>
</feature>
<comment type="caution">
    <text evidence="2">The sequence shown here is derived from an EMBL/GenBank/DDBJ whole genome shotgun (WGS) entry which is preliminary data.</text>
</comment>
<proteinExistence type="predicted"/>
<feature type="region of interest" description="Disordered" evidence="1">
    <location>
        <begin position="1"/>
        <end position="20"/>
    </location>
</feature>
<feature type="region of interest" description="Disordered" evidence="1">
    <location>
        <begin position="106"/>
        <end position="139"/>
    </location>
</feature>
<dbReference type="AlphaFoldDB" id="A0ABD1XQM7"/>
<dbReference type="Proteomes" id="UP001605036">
    <property type="component" value="Unassembled WGS sequence"/>
</dbReference>
<evidence type="ECO:0000256" key="1">
    <source>
        <dbReference type="SAM" id="MobiDB-lite"/>
    </source>
</evidence>
<sequence>MEHDSFNNSSPGSAFDSKEDLAGTSIFSPSQLLLLLSESLRKVKFPDSLPCLPTSPQNLYADALDDSLGVNPAGKPSTFDWLSPWRTTFNNIASSIPIIHLNEDEDANHDSGQELTSQDSEHVPDFEPPFVEKEDVDEIGEEDTLDPFWEDLISRAGTFEQACCLSG</sequence>
<keyword evidence="3" id="KW-1185">Reference proteome</keyword>
<accession>A0ABD1XQM7</accession>
<name>A0ABD1XQM7_9MARC</name>
<dbReference type="EMBL" id="JBHFFA010000007">
    <property type="protein sequence ID" value="KAL2611065.1"/>
    <property type="molecule type" value="Genomic_DNA"/>
</dbReference>
<evidence type="ECO:0000313" key="2">
    <source>
        <dbReference type="EMBL" id="KAL2611065.1"/>
    </source>
</evidence>
<evidence type="ECO:0000313" key="3">
    <source>
        <dbReference type="Proteomes" id="UP001605036"/>
    </source>
</evidence>
<feature type="compositionally biased region" description="Polar residues" evidence="1">
    <location>
        <begin position="1"/>
        <end position="12"/>
    </location>
</feature>
<organism evidence="2 3">
    <name type="scientific">Riccia fluitans</name>
    <dbReference type="NCBI Taxonomy" id="41844"/>
    <lineage>
        <taxon>Eukaryota</taxon>
        <taxon>Viridiplantae</taxon>
        <taxon>Streptophyta</taxon>
        <taxon>Embryophyta</taxon>
        <taxon>Marchantiophyta</taxon>
        <taxon>Marchantiopsida</taxon>
        <taxon>Marchantiidae</taxon>
        <taxon>Marchantiales</taxon>
        <taxon>Ricciaceae</taxon>
        <taxon>Riccia</taxon>
    </lineage>
</organism>
<reference evidence="2 3" key="1">
    <citation type="submission" date="2024-09" db="EMBL/GenBank/DDBJ databases">
        <title>Chromosome-scale assembly of Riccia fluitans.</title>
        <authorList>
            <person name="Paukszto L."/>
            <person name="Sawicki J."/>
            <person name="Karawczyk K."/>
            <person name="Piernik-Szablinska J."/>
            <person name="Szczecinska M."/>
            <person name="Mazdziarz M."/>
        </authorList>
    </citation>
    <scope>NUCLEOTIDE SEQUENCE [LARGE SCALE GENOMIC DNA]</scope>
    <source>
        <strain evidence="2">Rf_01</strain>
        <tissue evidence="2">Aerial parts of the thallus</tissue>
    </source>
</reference>
<protein>
    <submittedName>
        <fullName evidence="2">Uncharacterized protein</fullName>
    </submittedName>
</protein>
<gene>
    <name evidence="2" type="ORF">R1flu_022757</name>
</gene>